<accession>J9E4C6</accession>
<feature type="region of interest" description="Disordered" evidence="1">
    <location>
        <begin position="1"/>
        <end position="25"/>
    </location>
</feature>
<sequence>MDVDDHQACTSMDVTENDGTSDDDGIHWHFSQVKGNIEPDGGITSDGEIL</sequence>
<comment type="caution">
    <text evidence="2">The sequence shown here is derived from an EMBL/GenBank/DDBJ whole genome shotgun (WGS) entry which is preliminary data.</text>
</comment>
<dbReference type="AlphaFoldDB" id="J9E4C6"/>
<evidence type="ECO:0000313" key="2">
    <source>
        <dbReference type="EMBL" id="EJW70224.1"/>
    </source>
</evidence>
<dbReference type="Proteomes" id="UP000004810">
    <property type="component" value="Unassembled WGS sequence"/>
</dbReference>
<evidence type="ECO:0000313" key="3">
    <source>
        <dbReference type="Proteomes" id="UP000004810"/>
    </source>
</evidence>
<evidence type="ECO:0000256" key="1">
    <source>
        <dbReference type="SAM" id="MobiDB-lite"/>
    </source>
</evidence>
<organism evidence="2 3">
    <name type="scientific">Wuchereria bancrofti</name>
    <dbReference type="NCBI Taxonomy" id="6293"/>
    <lineage>
        <taxon>Eukaryota</taxon>
        <taxon>Metazoa</taxon>
        <taxon>Ecdysozoa</taxon>
        <taxon>Nematoda</taxon>
        <taxon>Chromadorea</taxon>
        <taxon>Rhabditida</taxon>
        <taxon>Spirurina</taxon>
        <taxon>Spiruromorpha</taxon>
        <taxon>Filarioidea</taxon>
        <taxon>Onchocercidae</taxon>
        <taxon>Wuchereria</taxon>
    </lineage>
</organism>
<gene>
    <name evidence="2" type="ORF">WUBG_18870</name>
</gene>
<reference evidence="3" key="1">
    <citation type="submission" date="2012-08" db="EMBL/GenBank/DDBJ databases">
        <title>The Genome Sequence of Wuchereria bancrofti.</title>
        <authorList>
            <person name="Nutman T.B."/>
            <person name="Fink D.L."/>
            <person name="Russ C."/>
            <person name="Young S."/>
            <person name="Zeng Q."/>
            <person name="Koehrsen M."/>
            <person name="Alvarado L."/>
            <person name="Berlin A."/>
            <person name="Chapman S.B."/>
            <person name="Chen Z."/>
            <person name="Freedman E."/>
            <person name="Gellesch M."/>
            <person name="Goldberg J."/>
            <person name="Griggs A."/>
            <person name="Gujja S."/>
            <person name="Heilman E.R."/>
            <person name="Heiman D."/>
            <person name="Hepburn T."/>
            <person name="Howarth C."/>
            <person name="Jen D."/>
            <person name="Larson L."/>
            <person name="Lewis B."/>
            <person name="Mehta T."/>
            <person name="Park D."/>
            <person name="Pearson M."/>
            <person name="Roberts A."/>
            <person name="Saif S."/>
            <person name="Shea T."/>
            <person name="Shenoy N."/>
            <person name="Sisk P."/>
            <person name="Stolte C."/>
            <person name="Sykes S."/>
            <person name="Walk T."/>
            <person name="White J."/>
            <person name="Yandava C."/>
            <person name="Haas B."/>
            <person name="Henn M.R."/>
            <person name="Nusbaum C."/>
            <person name="Birren B."/>
        </authorList>
    </citation>
    <scope>NUCLEOTIDE SEQUENCE [LARGE SCALE GENOMIC DNA]</scope>
    <source>
        <strain evidence="3">NA</strain>
    </source>
</reference>
<proteinExistence type="predicted"/>
<dbReference type="EMBL" id="ADBV01022952">
    <property type="protein sequence ID" value="EJW70224.1"/>
    <property type="molecule type" value="Genomic_DNA"/>
</dbReference>
<name>J9E4C6_WUCBA</name>
<protein>
    <submittedName>
        <fullName evidence="2">Uncharacterized protein</fullName>
    </submittedName>
</protein>